<feature type="transmembrane region" description="Helical" evidence="15">
    <location>
        <begin position="186"/>
        <end position="209"/>
    </location>
</feature>
<keyword evidence="17" id="KW-1185">Reference proteome</keyword>
<evidence type="ECO:0000256" key="11">
    <source>
        <dbReference type="ARBA" id="ARBA00023065"/>
    </source>
</evidence>
<evidence type="ECO:0000256" key="10">
    <source>
        <dbReference type="ARBA" id="ARBA00022989"/>
    </source>
</evidence>
<dbReference type="NCBIfam" id="TIGR00797">
    <property type="entry name" value="matE"/>
    <property type="match status" value="1"/>
</dbReference>
<accession>A0A7G9GBT1</accession>
<keyword evidence="10 15" id="KW-1133">Transmembrane helix</keyword>
<feature type="transmembrane region" description="Helical" evidence="15">
    <location>
        <begin position="50"/>
        <end position="74"/>
    </location>
</feature>
<evidence type="ECO:0000256" key="12">
    <source>
        <dbReference type="ARBA" id="ARBA00023136"/>
    </source>
</evidence>
<evidence type="ECO:0000256" key="4">
    <source>
        <dbReference type="ARBA" id="ARBA00020268"/>
    </source>
</evidence>
<feature type="transmembrane region" description="Helical" evidence="15">
    <location>
        <begin position="307"/>
        <end position="333"/>
    </location>
</feature>
<dbReference type="EMBL" id="CP060635">
    <property type="protein sequence ID" value="QNM08263.1"/>
    <property type="molecule type" value="Genomic_DNA"/>
</dbReference>
<keyword evidence="6" id="KW-0813">Transport</keyword>
<dbReference type="Proteomes" id="UP000515860">
    <property type="component" value="Chromosome"/>
</dbReference>
<evidence type="ECO:0000313" key="16">
    <source>
        <dbReference type="EMBL" id="QNM08263.1"/>
    </source>
</evidence>
<comment type="function">
    <text evidence="1">Multidrug efflux pump.</text>
</comment>
<evidence type="ECO:0000256" key="13">
    <source>
        <dbReference type="ARBA" id="ARBA00023251"/>
    </source>
</evidence>
<dbReference type="InterPro" id="IPR045070">
    <property type="entry name" value="MATE_MepA-like"/>
</dbReference>
<sequence>MEGNHYLKDFIKYSSLNVLGMVALSCYILADTFFVSKGMGAEGLAALNLAIPVFSFIHGSGLMLGMGGAIRYSICRGQKETKNADGIFTNVICLTAVFALIFFCAGLFLSGGIARMLGADTQVFGMTETYLRVLLLFSPAFLVNDVLICFVRNDGDPGRAMFAMAGGSLSNILLDYIFIFPLNMGIFGAVLATGFAPVISMVILSPHWVKKRNQFHFVKGKPSLRWTRMILSLGFPSLVTEVSSGIVIIVFNTIILNLQGNVGIAAYGVIANLSLVVLAVFTGVAQGIQPLVSRACGYNQQEGSRKVLRYGIITVAVLSGLIYLVVFWFAGPIAEVFNSGKNLQLQEIAVEGLRLYFTATFFAGFNIVLATYFSAMDQAVPAQVISLCRGIFLIVPMAFLLSACWGLTGVWLAFPVTECFVAVLACVLKRKYGSAAQAGNQT</sequence>
<name>A0A7G9GBT1_9FIRM</name>
<dbReference type="GO" id="GO:0015297">
    <property type="term" value="F:antiporter activity"/>
    <property type="evidence" value="ECO:0007669"/>
    <property type="project" value="UniProtKB-KW"/>
</dbReference>
<feature type="transmembrane region" description="Helical" evidence="15">
    <location>
        <begin position="264"/>
        <end position="286"/>
    </location>
</feature>
<evidence type="ECO:0000256" key="1">
    <source>
        <dbReference type="ARBA" id="ARBA00003408"/>
    </source>
</evidence>
<feature type="transmembrane region" description="Helical" evidence="15">
    <location>
        <begin position="162"/>
        <end position="180"/>
    </location>
</feature>
<dbReference type="PANTHER" id="PTHR43298">
    <property type="entry name" value="MULTIDRUG RESISTANCE PROTEIN NORM-RELATED"/>
    <property type="match status" value="1"/>
</dbReference>
<dbReference type="GO" id="GO:0046677">
    <property type="term" value="P:response to antibiotic"/>
    <property type="evidence" value="ECO:0007669"/>
    <property type="project" value="UniProtKB-KW"/>
</dbReference>
<feature type="transmembrane region" description="Helical" evidence="15">
    <location>
        <begin position="409"/>
        <end position="428"/>
    </location>
</feature>
<dbReference type="GO" id="GO:0006811">
    <property type="term" value="P:monoatomic ion transport"/>
    <property type="evidence" value="ECO:0007669"/>
    <property type="project" value="UniProtKB-KW"/>
</dbReference>
<keyword evidence="9 15" id="KW-0812">Transmembrane</keyword>
<feature type="transmembrane region" description="Helical" evidence="15">
    <location>
        <begin position="230"/>
        <end position="258"/>
    </location>
</feature>
<evidence type="ECO:0000256" key="3">
    <source>
        <dbReference type="ARBA" id="ARBA00008417"/>
    </source>
</evidence>
<evidence type="ECO:0000256" key="14">
    <source>
        <dbReference type="ARBA" id="ARBA00031636"/>
    </source>
</evidence>
<comment type="similarity">
    <text evidence="3">Belongs to the multi antimicrobial extrusion (MATE) (TC 2.A.66.1) family. MepA subfamily.</text>
</comment>
<feature type="transmembrane region" description="Helical" evidence="15">
    <location>
        <begin position="12"/>
        <end position="30"/>
    </location>
</feature>
<dbReference type="Pfam" id="PF01554">
    <property type="entry name" value="MatE"/>
    <property type="match status" value="2"/>
</dbReference>
<organism evidence="16 17">
    <name type="scientific">Wansuia hejianensis</name>
    <dbReference type="NCBI Taxonomy" id="2763667"/>
    <lineage>
        <taxon>Bacteria</taxon>
        <taxon>Bacillati</taxon>
        <taxon>Bacillota</taxon>
        <taxon>Clostridia</taxon>
        <taxon>Lachnospirales</taxon>
        <taxon>Lachnospiraceae</taxon>
        <taxon>Wansuia</taxon>
    </lineage>
</organism>
<feature type="transmembrane region" description="Helical" evidence="15">
    <location>
        <begin position="129"/>
        <end position="150"/>
    </location>
</feature>
<dbReference type="KEGG" id="whj:H9Q79_15460"/>
<keyword evidence="7" id="KW-0050">Antiport</keyword>
<evidence type="ECO:0000313" key="17">
    <source>
        <dbReference type="Proteomes" id="UP000515860"/>
    </source>
</evidence>
<evidence type="ECO:0000256" key="8">
    <source>
        <dbReference type="ARBA" id="ARBA00022475"/>
    </source>
</evidence>
<evidence type="ECO:0000256" key="2">
    <source>
        <dbReference type="ARBA" id="ARBA00004651"/>
    </source>
</evidence>
<protein>
    <recommendedName>
        <fullName evidence="5">Multidrug export protein MepA</fullName>
    </recommendedName>
    <alternativeName>
        <fullName evidence="14">Multidrug-efflux transporter</fullName>
    </alternativeName>
    <alternativeName>
        <fullName evidence="4">Probable multidrug resistance protein NorM</fullName>
    </alternativeName>
</protein>
<dbReference type="InterPro" id="IPR050222">
    <property type="entry name" value="MATE_MdtK"/>
</dbReference>
<dbReference type="PANTHER" id="PTHR43298:SF2">
    <property type="entry name" value="FMN_FAD EXPORTER YEEO-RELATED"/>
    <property type="match status" value="1"/>
</dbReference>
<dbReference type="PIRSF" id="PIRSF006603">
    <property type="entry name" value="DinF"/>
    <property type="match status" value="1"/>
</dbReference>
<feature type="transmembrane region" description="Helical" evidence="15">
    <location>
        <begin position="86"/>
        <end position="109"/>
    </location>
</feature>
<keyword evidence="13" id="KW-0046">Antibiotic resistance</keyword>
<reference evidence="16 17" key="1">
    <citation type="submission" date="2020-08" db="EMBL/GenBank/DDBJ databases">
        <authorList>
            <person name="Liu C."/>
            <person name="Sun Q."/>
        </authorList>
    </citation>
    <scope>NUCLEOTIDE SEQUENCE [LARGE SCALE GENOMIC DNA]</scope>
    <source>
        <strain evidence="16 17">NSJ-29</strain>
    </source>
</reference>
<dbReference type="GO" id="GO:0005886">
    <property type="term" value="C:plasma membrane"/>
    <property type="evidence" value="ECO:0007669"/>
    <property type="project" value="UniProtKB-SubCell"/>
</dbReference>
<keyword evidence="8" id="KW-1003">Cell membrane</keyword>
<proteinExistence type="inferred from homology"/>
<dbReference type="InterPro" id="IPR048279">
    <property type="entry name" value="MdtK-like"/>
</dbReference>
<feature type="transmembrane region" description="Helical" evidence="15">
    <location>
        <begin position="384"/>
        <end position="403"/>
    </location>
</feature>
<evidence type="ECO:0000256" key="15">
    <source>
        <dbReference type="SAM" id="Phobius"/>
    </source>
</evidence>
<dbReference type="GO" id="GO:0042910">
    <property type="term" value="F:xenobiotic transmembrane transporter activity"/>
    <property type="evidence" value="ECO:0007669"/>
    <property type="project" value="InterPro"/>
</dbReference>
<dbReference type="AlphaFoldDB" id="A0A7G9GBT1"/>
<keyword evidence="11" id="KW-0406">Ion transport</keyword>
<gene>
    <name evidence="16" type="ORF">H9Q79_15460</name>
</gene>
<dbReference type="InterPro" id="IPR002528">
    <property type="entry name" value="MATE_fam"/>
</dbReference>
<keyword evidence="12 15" id="KW-0472">Membrane</keyword>
<evidence type="ECO:0000256" key="9">
    <source>
        <dbReference type="ARBA" id="ARBA00022692"/>
    </source>
</evidence>
<dbReference type="CDD" id="cd13143">
    <property type="entry name" value="MATE_MepA_like"/>
    <property type="match status" value="1"/>
</dbReference>
<feature type="transmembrane region" description="Helical" evidence="15">
    <location>
        <begin position="353"/>
        <end position="372"/>
    </location>
</feature>
<evidence type="ECO:0000256" key="5">
    <source>
        <dbReference type="ARBA" id="ARBA00022106"/>
    </source>
</evidence>
<evidence type="ECO:0000256" key="6">
    <source>
        <dbReference type="ARBA" id="ARBA00022448"/>
    </source>
</evidence>
<evidence type="ECO:0000256" key="7">
    <source>
        <dbReference type="ARBA" id="ARBA00022449"/>
    </source>
</evidence>
<dbReference type="RefSeq" id="WP_249328691.1">
    <property type="nucleotide sequence ID" value="NZ_CP060635.1"/>
</dbReference>
<comment type="subcellular location">
    <subcellularLocation>
        <location evidence="2">Cell membrane</location>
        <topology evidence="2">Multi-pass membrane protein</topology>
    </subcellularLocation>
</comment>